<keyword evidence="1 2" id="KW-0129">CBS domain</keyword>
<evidence type="ECO:0000313" key="4">
    <source>
        <dbReference type="EMBL" id="HFK97997.1"/>
    </source>
</evidence>
<dbReference type="PANTHER" id="PTHR43080">
    <property type="entry name" value="CBS DOMAIN-CONTAINING PROTEIN CBSX3, MITOCHONDRIAL"/>
    <property type="match status" value="1"/>
</dbReference>
<dbReference type="InterPro" id="IPR000644">
    <property type="entry name" value="CBS_dom"/>
</dbReference>
<reference evidence="4" key="1">
    <citation type="journal article" date="2020" name="mSystems">
        <title>Genome- and Community-Level Interaction Insights into Carbon Utilization and Element Cycling Functions of Hydrothermarchaeota in Hydrothermal Sediment.</title>
        <authorList>
            <person name="Zhou Z."/>
            <person name="Liu Y."/>
            <person name="Xu W."/>
            <person name="Pan J."/>
            <person name="Luo Z.H."/>
            <person name="Li M."/>
        </authorList>
    </citation>
    <scope>NUCLEOTIDE SEQUENCE [LARGE SCALE GENOMIC DNA]</scope>
    <source>
        <strain evidence="4">SpSt-456</strain>
    </source>
</reference>
<dbReference type="Gene3D" id="3.10.580.10">
    <property type="entry name" value="CBS-domain"/>
    <property type="match status" value="1"/>
</dbReference>
<evidence type="ECO:0000256" key="1">
    <source>
        <dbReference type="ARBA" id="ARBA00023122"/>
    </source>
</evidence>
<dbReference type="EMBL" id="DSTK01000036">
    <property type="protein sequence ID" value="HFK97997.1"/>
    <property type="molecule type" value="Genomic_DNA"/>
</dbReference>
<dbReference type="InterPro" id="IPR046342">
    <property type="entry name" value="CBS_dom_sf"/>
</dbReference>
<feature type="domain" description="CBS" evidence="3">
    <location>
        <begin position="84"/>
        <end position="140"/>
    </location>
</feature>
<organism evidence="4">
    <name type="scientific">Desulfacinum infernum</name>
    <dbReference type="NCBI Taxonomy" id="35837"/>
    <lineage>
        <taxon>Bacteria</taxon>
        <taxon>Pseudomonadati</taxon>
        <taxon>Thermodesulfobacteriota</taxon>
        <taxon>Syntrophobacteria</taxon>
        <taxon>Syntrophobacterales</taxon>
        <taxon>Syntrophobacteraceae</taxon>
        <taxon>Desulfacinum</taxon>
    </lineage>
</organism>
<protein>
    <submittedName>
        <fullName evidence="4">CBS domain-containing protein</fullName>
    </submittedName>
</protein>
<evidence type="ECO:0000256" key="2">
    <source>
        <dbReference type="PROSITE-ProRule" id="PRU00703"/>
    </source>
</evidence>
<proteinExistence type="predicted"/>
<feature type="domain" description="CBS" evidence="3">
    <location>
        <begin position="15"/>
        <end position="73"/>
    </location>
</feature>
<accession>A0A831ZZS6</accession>
<dbReference type="SUPFAM" id="SSF54631">
    <property type="entry name" value="CBS-domain pair"/>
    <property type="match status" value="1"/>
</dbReference>
<dbReference type="AlphaFoldDB" id="A0A831ZZS6"/>
<dbReference type="PANTHER" id="PTHR43080:SF2">
    <property type="entry name" value="CBS DOMAIN-CONTAINING PROTEIN"/>
    <property type="match status" value="1"/>
</dbReference>
<name>A0A831ZZS6_9BACT</name>
<dbReference type="Pfam" id="PF00571">
    <property type="entry name" value="CBS"/>
    <property type="match status" value="2"/>
</dbReference>
<sequence>MRVHRGAAMKVQDVLTHKGSDVYTIDVEKTVDDAIDEMAAKHVSALIVMEKGRPAGIFTERDVLKIHVKFRDKPFEAIAVRDAMTEKLIVARPDDDLNAVMSAMIQADIRHMPVVSEGRIIGVLSIRDIIHQYVGSLKAELTYLQDYISRLEDAQHD</sequence>
<dbReference type="SMART" id="SM00116">
    <property type="entry name" value="CBS"/>
    <property type="match status" value="2"/>
</dbReference>
<comment type="caution">
    <text evidence="4">The sequence shown here is derived from an EMBL/GenBank/DDBJ whole genome shotgun (WGS) entry which is preliminary data.</text>
</comment>
<dbReference type="InterPro" id="IPR051257">
    <property type="entry name" value="Diverse_CBS-Domain"/>
</dbReference>
<gene>
    <name evidence="4" type="ORF">ENS06_11850</name>
</gene>
<dbReference type="PROSITE" id="PS51371">
    <property type="entry name" value="CBS"/>
    <property type="match status" value="2"/>
</dbReference>
<evidence type="ECO:0000259" key="3">
    <source>
        <dbReference type="PROSITE" id="PS51371"/>
    </source>
</evidence>